<dbReference type="Proteomes" id="UP001162031">
    <property type="component" value="Unassembled WGS sequence"/>
</dbReference>
<organism evidence="6 7">
    <name type="scientific">Hyaloperonospora brassicae</name>
    <name type="common">Brassica downy mildew</name>
    <name type="synonym">Peronospora brassicae</name>
    <dbReference type="NCBI Taxonomy" id="162125"/>
    <lineage>
        <taxon>Eukaryota</taxon>
        <taxon>Sar</taxon>
        <taxon>Stramenopiles</taxon>
        <taxon>Oomycota</taxon>
        <taxon>Peronosporomycetes</taxon>
        <taxon>Peronosporales</taxon>
        <taxon>Peronosporaceae</taxon>
        <taxon>Hyaloperonospora</taxon>
    </lineage>
</organism>
<sequence length="411" mass="44290">MFLPFWLLGTAVTPAIALAGNGEDSYFNGQGTSYTLGRVSGGDCNFMYDFDAGDNYAALNNEQWESNLNCGRCAEVSCDDAQCRRDATRSALVYIVDKCSDCGHGDLYLSSTVFKELRGNSDPSRYKVKWKFVDCPVKGNIQYCTKSGSSNSWLAIQPANFANGVASMRIANQDVTVVDSSYYFLLNNGANVDISAVDVELTSVSGETITEKLSLAADVCTAGTSNFGASSTQNLMSPTSQRDWTQSGRVDNQTPTSDPISAVAPSAADSGVYSQQNEVSNFFGRLDQNTTTKRGEKFGAGKVIAADELSSEVSILQSSEDRVERTAAAHSHQQDVWNDTMKINTKSNDFSPHTSPVLVSFAVLAVVGGIASAVVAYTVKKKALDDKREDFNRSFDTLSSPVNIDMTIAKI</sequence>
<reference evidence="6" key="1">
    <citation type="submission" date="2022-12" db="EMBL/GenBank/DDBJ databases">
        <authorList>
            <person name="Webb A."/>
        </authorList>
    </citation>
    <scope>NUCLEOTIDE SEQUENCE</scope>
    <source>
        <strain evidence="6">Hp1</strain>
    </source>
</reference>
<feature type="signal peptide" evidence="4">
    <location>
        <begin position="1"/>
        <end position="19"/>
    </location>
</feature>
<feature type="region of interest" description="Disordered" evidence="2">
    <location>
        <begin position="230"/>
        <end position="260"/>
    </location>
</feature>
<proteinExistence type="predicted"/>
<keyword evidence="3" id="KW-0812">Transmembrane</keyword>
<dbReference type="PANTHER" id="PTHR31836:SF21">
    <property type="entry name" value="EXPANSIN-LIKE PROTEIN 7"/>
    <property type="match status" value="1"/>
</dbReference>
<dbReference type="InterPro" id="IPR051477">
    <property type="entry name" value="Expansin_CellWall"/>
</dbReference>
<evidence type="ECO:0000256" key="3">
    <source>
        <dbReference type="SAM" id="Phobius"/>
    </source>
</evidence>
<dbReference type="CDD" id="cd22271">
    <property type="entry name" value="DPBB_EXP_N-like"/>
    <property type="match status" value="1"/>
</dbReference>
<protein>
    <recommendedName>
        <fullName evidence="5">Expansin-like EG45 domain-containing protein</fullName>
    </recommendedName>
</protein>
<dbReference type="PANTHER" id="PTHR31836">
    <property type="match status" value="1"/>
</dbReference>
<feature type="chain" id="PRO_5043695789" description="Expansin-like EG45 domain-containing protein" evidence="4">
    <location>
        <begin position="20"/>
        <end position="411"/>
    </location>
</feature>
<feature type="domain" description="Expansin-like EG45" evidence="5">
    <location>
        <begin position="41"/>
        <end position="140"/>
    </location>
</feature>
<dbReference type="InterPro" id="IPR007112">
    <property type="entry name" value="Expansin/allergen_DPBB_dom"/>
</dbReference>
<keyword evidence="1 4" id="KW-0732">Signal</keyword>
<name>A0AAV0ULK6_HYABA</name>
<dbReference type="InterPro" id="IPR036749">
    <property type="entry name" value="Expansin_CBD_sf"/>
</dbReference>
<feature type="compositionally biased region" description="Polar residues" evidence="2">
    <location>
        <begin position="230"/>
        <end position="259"/>
    </location>
</feature>
<evidence type="ECO:0000313" key="7">
    <source>
        <dbReference type="Proteomes" id="UP001162031"/>
    </source>
</evidence>
<dbReference type="PROSITE" id="PS50842">
    <property type="entry name" value="EXPANSIN_EG45"/>
    <property type="match status" value="1"/>
</dbReference>
<keyword evidence="3" id="KW-0472">Membrane</keyword>
<keyword evidence="7" id="KW-1185">Reference proteome</keyword>
<gene>
    <name evidence="6" type="ORF">HBR001_LOCUS7268</name>
</gene>
<comment type="caution">
    <text evidence="6">The sequence shown here is derived from an EMBL/GenBank/DDBJ whole genome shotgun (WGS) entry which is preliminary data.</text>
</comment>
<feature type="transmembrane region" description="Helical" evidence="3">
    <location>
        <begin position="357"/>
        <end position="379"/>
    </location>
</feature>
<evidence type="ECO:0000256" key="4">
    <source>
        <dbReference type="SAM" id="SignalP"/>
    </source>
</evidence>
<dbReference type="InterPro" id="IPR036908">
    <property type="entry name" value="RlpA-like_sf"/>
</dbReference>
<evidence type="ECO:0000256" key="2">
    <source>
        <dbReference type="SAM" id="MobiDB-lite"/>
    </source>
</evidence>
<dbReference type="Gene3D" id="2.40.40.10">
    <property type="entry name" value="RlpA-like domain"/>
    <property type="match status" value="1"/>
</dbReference>
<evidence type="ECO:0000259" key="5">
    <source>
        <dbReference type="PROSITE" id="PS50842"/>
    </source>
</evidence>
<evidence type="ECO:0000256" key="1">
    <source>
        <dbReference type="ARBA" id="ARBA00022729"/>
    </source>
</evidence>
<keyword evidence="3" id="KW-1133">Transmembrane helix</keyword>
<dbReference type="SUPFAM" id="SSF50685">
    <property type="entry name" value="Barwin-like endoglucanases"/>
    <property type="match status" value="1"/>
</dbReference>
<dbReference type="AlphaFoldDB" id="A0AAV0ULK6"/>
<dbReference type="Gene3D" id="2.60.40.760">
    <property type="entry name" value="Expansin, cellulose-binding-like domain"/>
    <property type="match status" value="1"/>
</dbReference>
<evidence type="ECO:0000313" key="6">
    <source>
        <dbReference type="EMBL" id="CAI5737774.1"/>
    </source>
</evidence>
<accession>A0AAV0ULK6</accession>
<dbReference type="EMBL" id="CANTFL010001342">
    <property type="protein sequence ID" value="CAI5737774.1"/>
    <property type="molecule type" value="Genomic_DNA"/>
</dbReference>